<evidence type="ECO:0000256" key="1">
    <source>
        <dbReference type="SAM" id="MobiDB-lite"/>
    </source>
</evidence>
<organism evidence="2 3">
    <name type="scientific">Caenorhabditis auriculariae</name>
    <dbReference type="NCBI Taxonomy" id="2777116"/>
    <lineage>
        <taxon>Eukaryota</taxon>
        <taxon>Metazoa</taxon>
        <taxon>Ecdysozoa</taxon>
        <taxon>Nematoda</taxon>
        <taxon>Chromadorea</taxon>
        <taxon>Rhabditida</taxon>
        <taxon>Rhabditina</taxon>
        <taxon>Rhabditomorpha</taxon>
        <taxon>Rhabditoidea</taxon>
        <taxon>Rhabditidae</taxon>
        <taxon>Peloderinae</taxon>
        <taxon>Caenorhabditis</taxon>
    </lineage>
</organism>
<gene>
    <name evidence="2" type="ORF">CAUJ_LOCUS7483</name>
</gene>
<accession>A0A8S1H7X4</accession>
<feature type="region of interest" description="Disordered" evidence="1">
    <location>
        <begin position="1"/>
        <end position="26"/>
    </location>
</feature>
<reference evidence="2" key="1">
    <citation type="submission" date="2020-10" db="EMBL/GenBank/DDBJ databases">
        <authorList>
            <person name="Kikuchi T."/>
        </authorList>
    </citation>
    <scope>NUCLEOTIDE SEQUENCE</scope>
    <source>
        <strain evidence="2">NKZ352</strain>
    </source>
</reference>
<feature type="compositionally biased region" description="Polar residues" evidence="1">
    <location>
        <begin position="319"/>
        <end position="358"/>
    </location>
</feature>
<evidence type="ECO:0000313" key="2">
    <source>
        <dbReference type="EMBL" id="CAD6191564.1"/>
    </source>
</evidence>
<feature type="compositionally biased region" description="Polar residues" evidence="1">
    <location>
        <begin position="413"/>
        <end position="425"/>
    </location>
</feature>
<dbReference type="AlphaFoldDB" id="A0A8S1H7X4"/>
<dbReference type="Proteomes" id="UP000835052">
    <property type="component" value="Unassembled WGS sequence"/>
</dbReference>
<sequence length="483" mass="53835">MDAARKRPFDEPIDARPAKIPEEADSEETVAKIVNAIFGNTALGPRALGAVIEQLQLDNAQKAETERLLANLSKAPAKPPVSAAGAPPVANFAQPQPYPGMMMTPIAMLQLQMAQNFQNNQQAYQMSLKEAVLRGQVPPNAVPQHVEQQKIPALAAAPQIFPPAGPQMNPVPMPHQRGPRSVPQQRPGQPPIMQMGGVPPNGHPMNMFNPMVTVQMPVVSQAQLKHHEHFHLNAQAEFYRQRLREVEQLMKQNEESSKVKNQQEPKKNEVVNLDPKPMQTLKPMLLHPMIRPLPAQQNQQGVIFSAPNFVQHHVPQPLMAQQQRPQSFQNPHPMQFPTQNQILSQTPSPSFTQQTPKNTEARPENFLNRPIPIRQPVILENVPSSLEKLQESSRILTPPQGDLSPAVHHQQPDENQNSRCSSKTVVGQAEDLPMTEVNDSEDVNVVDVEEEDERDSANNWSVVTIALPTRLHKNCDCFKTLSH</sequence>
<feature type="region of interest" description="Disordered" evidence="1">
    <location>
        <begin position="318"/>
        <end position="369"/>
    </location>
</feature>
<dbReference type="EMBL" id="CAJGYM010000022">
    <property type="protein sequence ID" value="CAD6191564.1"/>
    <property type="molecule type" value="Genomic_DNA"/>
</dbReference>
<evidence type="ECO:0000313" key="3">
    <source>
        <dbReference type="Proteomes" id="UP000835052"/>
    </source>
</evidence>
<feature type="compositionally biased region" description="Basic and acidic residues" evidence="1">
    <location>
        <begin position="1"/>
        <end position="22"/>
    </location>
</feature>
<keyword evidence="3" id="KW-1185">Reference proteome</keyword>
<name>A0A8S1H7X4_9PELO</name>
<proteinExistence type="predicted"/>
<feature type="region of interest" description="Disordered" evidence="1">
    <location>
        <begin position="389"/>
        <end position="431"/>
    </location>
</feature>
<comment type="caution">
    <text evidence="2">The sequence shown here is derived from an EMBL/GenBank/DDBJ whole genome shotgun (WGS) entry which is preliminary data.</text>
</comment>
<protein>
    <submittedName>
        <fullName evidence="2">Uncharacterized protein</fullName>
    </submittedName>
</protein>